<dbReference type="AlphaFoldDB" id="A0A913ZF19"/>
<evidence type="ECO:0000313" key="3">
    <source>
        <dbReference type="Proteomes" id="UP000887568"/>
    </source>
</evidence>
<dbReference type="Pfam" id="PF15679">
    <property type="entry name" value="DUF4665"/>
    <property type="match status" value="1"/>
</dbReference>
<sequence length="111" mass="12583">MGKAKKQKSQLVKAKGTSEKQPATHKAFKVSQHKATKAKHKAKVVSTNLKRLNFQNRQQVSRINDRFTDIQHSMVTSSKPKETTPTFTKKASKTETQQPNMDEATRQMAML</sequence>
<evidence type="ECO:0000313" key="2">
    <source>
        <dbReference type="EnsemblMetazoa" id="XP_038050383.1"/>
    </source>
</evidence>
<dbReference type="OrthoDB" id="9520891at2759"/>
<dbReference type="GO" id="GO:0005730">
    <property type="term" value="C:nucleolus"/>
    <property type="evidence" value="ECO:0007669"/>
    <property type="project" value="TreeGrafter"/>
</dbReference>
<dbReference type="Proteomes" id="UP000887568">
    <property type="component" value="Unplaced"/>
</dbReference>
<evidence type="ECO:0000256" key="1">
    <source>
        <dbReference type="SAM" id="MobiDB-lite"/>
    </source>
</evidence>
<dbReference type="EnsemblMetazoa" id="XM_038194456.1">
    <property type="protein sequence ID" value="XP_038050384.1"/>
    <property type="gene ID" value="LOC119723671"/>
</dbReference>
<name>A0A913ZF19_PATMI</name>
<dbReference type="RefSeq" id="XP_038050383.1">
    <property type="nucleotide sequence ID" value="XM_038194455.1"/>
</dbReference>
<dbReference type="RefSeq" id="XP_038050384.1">
    <property type="nucleotide sequence ID" value="XM_038194456.1"/>
</dbReference>
<dbReference type="GeneID" id="119723671"/>
<feature type="region of interest" description="Disordered" evidence="1">
    <location>
        <begin position="63"/>
        <end position="111"/>
    </location>
</feature>
<protein>
    <submittedName>
        <fullName evidence="2">Uncharacterized protein</fullName>
    </submittedName>
</protein>
<keyword evidence="3" id="KW-1185">Reference proteome</keyword>
<dbReference type="PANTHER" id="PTHR35544">
    <property type="entry name" value="RIBOSOMAL BIOGENESIS FACTOR"/>
    <property type="match status" value="1"/>
</dbReference>
<dbReference type="InterPro" id="IPR031389">
    <property type="entry name" value="RBIS"/>
</dbReference>
<reference evidence="2" key="1">
    <citation type="submission" date="2022-11" db="UniProtKB">
        <authorList>
            <consortium name="EnsemblMetazoa"/>
        </authorList>
    </citation>
    <scope>IDENTIFICATION</scope>
</reference>
<feature type="region of interest" description="Disordered" evidence="1">
    <location>
        <begin position="1"/>
        <end position="43"/>
    </location>
</feature>
<dbReference type="PANTHER" id="PTHR35544:SF4">
    <property type="entry name" value="RIBOSOMAL BIOGENESIS FACTOR"/>
    <property type="match status" value="1"/>
</dbReference>
<dbReference type="GO" id="GO:0042254">
    <property type="term" value="P:ribosome biogenesis"/>
    <property type="evidence" value="ECO:0007669"/>
    <property type="project" value="InterPro"/>
</dbReference>
<dbReference type="EnsemblMetazoa" id="XM_038194455.1">
    <property type="protein sequence ID" value="XP_038050383.1"/>
    <property type="gene ID" value="LOC119723671"/>
</dbReference>
<accession>A0A913ZF19</accession>
<feature type="compositionally biased region" description="Basic residues" evidence="1">
    <location>
        <begin position="26"/>
        <end position="43"/>
    </location>
</feature>
<proteinExistence type="predicted"/>
<organism evidence="2 3">
    <name type="scientific">Patiria miniata</name>
    <name type="common">Bat star</name>
    <name type="synonym">Asterina miniata</name>
    <dbReference type="NCBI Taxonomy" id="46514"/>
    <lineage>
        <taxon>Eukaryota</taxon>
        <taxon>Metazoa</taxon>
        <taxon>Echinodermata</taxon>
        <taxon>Eleutherozoa</taxon>
        <taxon>Asterozoa</taxon>
        <taxon>Asteroidea</taxon>
        <taxon>Valvatacea</taxon>
        <taxon>Valvatida</taxon>
        <taxon>Asterinidae</taxon>
        <taxon>Patiria</taxon>
    </lineage>
</organism>